<reference evidence="2 3" key="1">
    <citation type="submission" date="2018-09" db="EMBL/GenBank/DDBJ databases">
        <title>Nocardia yunnanensis sp. nov., an actinomycete isolated from a soil sample.</title>
        <authorList>
            <person name="Zhang J."/>
        </authorList>
    </citation>
    <scope>NUCLEOTIDE SEQUENCE [LARGE SCALE GENOMIC DNA]</scope>
    <source>
        <strain evidence="2 3">CFHS0054</strain>
    </source>
</reference>
<organism evidence="2 3">
    <name type="scientific">Nocardia yunnanensis</name>
    <dbReference type="NCBI Taxonomy" id="2382165"/>
    <lineage>
        <taxon>Bacteria</taxon>
        <taxon>Bacillati</taxon>
        <taxon>Actinomycetota</taxon>
        <taxon>Actinomycetes</taxon>
        <taxon>Mycobacteriales</taxon>
        <taxon>Nocardiaceae</taxon>
        <taxon>Nocardia</taxon>
    </lineage>
</organism>
<keyword evidence="3" id="KW-1185">Reference proteome</keyword>
<keyword evidence="1" id="KW-0472">Membrane</keyword>
<evidence type="ECO:0000256" key="1">
    <source>
        <dbReference type="SAM" id="Phobius"/>
    </source>
</evidence>
<keyword evidence="1" id="KW-0812">Transmembrane</keyword>
<name>A0A386Z6I6_9NOCA</name>
<feature type="transmembrane region" description="Helical" evidence="1">
    <location>
        <begin position="66"/>
        <end position="86"/>
    </location>
</feature>
<dbReference type="AlphaFoldDB" id="A0A386Z6I6"/>
<sequence length="88" mass="9123">MKVLRGLSGIVAGGTVVLAATVVGAAIMGVRREFPGPGGVAVAWHVTAALGVLAAQILADRRQGFAAFLGYLVVFGIAGYLLWAQWWN</sequence>
<evidence type="ECO:0000313" key="3">
    <source>
        <dbReference type="Proteomes" id="UP000267164"/>
    </source>
</evidence>
<dbReference type="RefSeq" id="WP_120734662.1">
    <property type="nucleotide sequence ID" value="NZ_CP032568.1"/>
</dbReference>
<evidence type="ECO:0000313" key="2">
    <source>
        <dbReference type="EMBL" id="AYF72717.1"/>
    </source>
</evidence>
<dbReference type="OrthoDB" id="4561477at2"/>
<proteinExistence type="predicted"/>
<dbReference type="KEGG" id="nyu:D7D52_01140"/>
<gene>
    <name evidence="2" type="ORF">D7D52_01140</name>
</gene>
<keyword evidence="1" id="KW-1133">Transmembrane helix</keyword>
<dbReference type="EMBL" id="CP032568">
    <property type="protein sequence ID" value="AYF72717.1"/>
    <property type="molecule type" value="Genomic_DNA"/>
</dbReference>
<protein>
    <submittedName>
        <fullName evidence="2">Uncharacterized protein</fullName>
    </submittedName>
</protein>
<feature type="transmembrane region" description="Helical" evidence="1">
    <location>
        <begin position="7"/>
        <end position="30"/>
    </location>
</feature>
<accession>A0A386Z6I6</accession>
<feature type="transmembrane region" description="Helical" evidence="1">
    <location>
        <begin position="42"/>
        <end position="59"/>
    </location>
</feature>
<dbReference type="Proteomes" id="UP000267164">
    <property type="component" value="Chromosome"/>
</dbReference>